<comment type="caution">
    <text evidence="1">The sequence shown here is derived from an EMBL/GenBank/DDBJ whole genome shotgun (WGS) entry which is preliminary data.</text>
</comment>
<dbReference type="Proteomes" id="UP000466345">
    <property type="component" value="Unassembled WGS sequence"/>
</dbReference>
<evidence type="ECO:0000313" key="2">
    <source>
        <dbReference type="Proteomes" id="UP000466345"/>
    </source>
</evidence>
<keyword evidence="2" id="KW-1185">Reference proteome</keyword>
<evidence type="ECO:0000313" key="1">
    <source>
        <dbReference type="EMBL" id="MQY13445.1"/>
    </source>
</evidence>
<accession>A0A7K0CIY6</accession>
<dbReference type="EMBL" id="WEGJ01000013">
    <property type="protein sequence ID" value="MQY13445.1"/>
    <property type="molecule type" value="Genomic_DNA"/>
</dbReference>
<organism evidence="1 2">
    <name type="scientific">Streptomyces smaragdinus</name>
    <dbReference type="NCBI Taxonomy" id="2585196"/>
    <lineage>
        <taxon>Bacteria</taxon>
        <taxon>Bacillati</taxon>
        <taxon>Actinomycetota</taxon>
        <taxon>Actinomycetes</taxon>
        <taxon>Kitasatosporales</taxon>
        <taxon>Streptomycetaceae</taxon>
        <taxon>Streptomyces</taxon>
    </lineage>
</organism>
<proteinExistence type="predicted"/>
<protein>
    <submittedName>
        <fullName evidence="1">Uncharacterized protein</fullName>
    </submittedName>
</protein>
<dbReference type="AlphaFoldDB" id="A0A7K0CIY6"/>
<name>A0A7K0CIY6_9ACTN</name>
<reference evidence="1 2" key="1">
    <citation type="submission" date="2019-10" db="EMBL/GenBank/DDBJ databases">
        <title>Streptomyces smaragdinus sp. nov. and Streptomyces fabii sp. nov., isolated from the gut of fungus growing-termite Macrotermes natalensis.</title>
        <authorList>
            <person name="Schwitalla J."/>
            <person name="Benndorf R."/>
            <person name="Martin K."/>
            <person name="De Beer W."/>
            <person name="Kaster A.-K."/>
            <person name="Vollmers J."/>
            <person name="Poulsen M."/>
            <person name="Beemelmanns C."/>
        </authorList>
    </citation>
    <scope>NUCLEOTIDE SEQUENCE [LARGE SCALE GENOMIC DNA]</scope>
    <source>
        <strain evidence="1 2">RB5</strain>
    </source>
</reference>
<sequence>MDGAVEEATLKTVLGGELVELPGTIAGIRAALGPAELERFEGEIEHTPVADLPAVLARWALSTTTAVEEDEEVFSRLERGEDIGAVPADPGPTGVA</sequence>
<gene>
    <name evidence="1" type="ORF">SRB5_35930</name>
</gene>